<dbReference type="Gene3D" id="2.60.40.10">
    <property type="entry name" value="Immunoglobulins"/>
    <property type="match status" value="3"/>
</dbReference>
<dbReference type="PANTHER" id="PTHR46708:SF2">
    <property type="entry name" value="FIBRONECTIN TYPE-III DOMAIN-CONTAINING PROTEIN"/>
    <property type="match status" value="1"/>
</dbReference>
<feature type="domain" description="Fibronectin type-III" evidence="3">
    <location>
        <begin position="158"/>
        <end position="265"/>
    </location>
</feature>
<dbReference type="Proteomes" id="UP000230750">
    <property type="component" value="Unassembled WGS sequence"/>
</dbReference>
<dbReference type="Pfam" id="PF00041">
    <property type="entry name" value="fn3"/>
    <property type="match status" value="2"/>
</dbReference>
<feature type="region of interest" description="Disordered" evidence="2">
    <location>
        <begin position="527"/>
        <end position="548"/>
    </location>
</feature>
<dbReference type="CDD" id="cd00063">
    <property type="entry name" value="FN3"/>
    <property type="match status" value="2"/>
</dbReference>
<dbReference type="InterPro" id="IPR013783">
    <property type="entry name" value="Ig-like_fold"/>
</dbReference>
<sequence>MHINSQVDWIVFGIRLEDYPPIPEKKKISVEENDNASSVRIRWLPREPPDPGEVILYVVQGRNHSGENFRRRQMGAWYTLVVTDNQVADIPVDVGKFYQFQIAVTNINGSRGYSKATPAITLSRIRREETCRQWTYLSLYRDKCRALSPNEPPTQPSPPENVKKGRSVLFSTGKVNVVVSWDPPPPGDLELIRYRVFWSKRVEASPIWVGLEEHKKKVAAPATSCELIGLEQNTKYFIQVQSVAKWGRDKKSSERASILIKVEDFTGDDHHKPVSVDRDWADRVRSKTYSTVLLLGWGQAHEDISWQNQSVGASTVIFFSRSLSGNETIERFTIHWRPLQCYNQVDESTMEATVHLMTRFSIYDLVFDCMYLVWVVPVDSSNHLGQAAYNSFRTPSCNEVSITSMPGPICPTIAPDLPSAPQNVSHMFIIGTEISVNISWEVPLNYIQPLTGYRIVWTEYRPHPTNFYRRGFPVLHSSSTVVVQADCKHVILQSLVIGMRYIVTVSATNSIGGGDPAVLDIKTPIVSEPITPTPPTTKPNAHDLSGDP</sequence>
<feature type="domain" description="Fibronectin type-III" evidence="3">
    <location>
        <begin position="420"/>
        <end position="540"/>
    </location>
</feature>
<evidence type="ECO:0000259" key="3">
    <source>
        <dbReference type="PROSITE" id="PS50853"/>
    </source>
</evidence>
<keyword evidence="1" id="KW-0677">Repeat</keyword>
<dbReference type="InterPro" id="IPR036116">
    <property type="entry name" value="FN3_sf"/>
</dbReference>
<dbReference type="SUPFAM" id="SSF49265">
    <property type="entry name" value="Fibronectin type III"/>
    <property type="match status" value="2"/>
</dbReference>
<dbReference type="STRING" id="307972.A0A2G8KEV9"/>
<gene>
    <name evidence="4" type="ORF">BSL78_16598</name>
</gene>
<dbReference type="PROSITE" id="PS50853">
    <property type="entry name" value="FN3"/>
    <property type="match status" value="2"/>
</dbReference>
<comment type="caution">
    <text evidence="4">The sequence shown here is derived from an EMBL/GenBank/DDBJ whole genome shotgun (WGS) entry which is preliminary data.</text>
</comment>
<keyword evidence="5" id="KW-1185">Reference proteome</keyword>
<organism evidence="4 5">
    <name type="scientific">Stichopus japonicus</name>
    <name type="common">Sea cucumber</name>
    <dbReference type="NCBI Taxonomy" id="307972"/>
    <lineage>
        <taxon>Eukaryota</taxon>
        <taxon>Metazoa</taxon>
        <taxon>Echinodermata</taxon>
        <taxon>Eleutherozoa</taxon>
        <taxon>Echinozoa</taxon>
        <taxon>Holothuroidea</taxon>
        <taxon>Aspidochirotacea</taxon>
        <taxon>Aspidochirotida</taxon>
        <taxon>Stichopodidae</taxon>
        <taxon>Apostichopus</taxon>
    </lineage>
</organism>
<dbReference type="InterPro" id="IPR003961">
    <property type="entry name" value="FN3_dom"/>
</dbReference>
<reference evidence="4 5" key="1">
    <citation type="journal article" date="2017" name="PLoS Biol.">
        <title>The sea cucumber genome provides insights into morphological evolution and visceral regeneration.</title>
        <authorList>
            <person name="Zhang X."/>
            <person name="Sun L."/>
            <person name="Yuan J."/>
            <person name="Sun Y."/>
            <person name="Gao Y."/>
            <person name="Zhang L."/>
            <person name="Li S."/>
            <person name="Dai H."/>
            <person name="Hamel J.F."/>
            <person name="Liu C."/>
            <person name="Yu Y."/>
            <person name="Liu S."/>
            <person name="Lin W."/>
            <person name="Guo K."/>
            <person name="Jin S."/>
            <person name="Xu P."/>
            <person name="Storey K.B."/>
            <person name="Huan P."/>
            <person name="Zhang T."/>
            <person name="Zhou Y."/>
            <person name="Zhang J."/>
            <person name="Lin C."/>
            <person name="Li X."/>
            <person name="Xing L."/>
            <person name="Huo D."/>
            <person name="Sun M."/>
            <person name="Wang L."/>
            <person name="Mercier A."/>
            <person name="Li F."/>
            <person name="Yang H."/>
            <person name="Xiang J."/>
        </authorList>
    </citation>
    <scope>NUCLEOTIDE SEQUENCE [LARGE SCALE GENOMIC DNA]</scope>
    <source>
        <strain evidence="4">Shaxun</strain>
        <tissue evidence="4">Muscle</tissue>
    </source>
</reference>
<evidence type="ECO:0000313" key="4">
    <source>
        <dbReference type="EMBL" id="PIK46534.1"/>
    </source>
</evidence>
<dbReference type="InterPro" id="IPR050991">
    <property type="entry name" value="ECM_Regulatory_Proteins"/>
</dbReference>
<dbReference type="PANTHER" id="PTHR46708">
    <property type="entry name" value="TENASCIN"/>
    <property type="match status" value="1"/>
</dbReference>
<proteinExistence type="predicted"/>
<protein>
    <recommendedName>
        <fullName evidence="3">Fibronectin type-III domain-containing protein</fullName>
    </recommendedName>
</protein>
<dbReference type="OrthoDB" id="9985779at2759"/>
<dbReference type="AlphaFoldDB" id="A0A2G8KEV9"/>
<evidence type="ECO:0000256" key="1">
    <source>
        <dbReference type="ARBA" id="ARBA00022737"/>
    </source>
</evidence>
<name>A0A2G8KEV9_STIJA</name>
<evidence type="ECO:0000256" key="2">
    <source>
        <dbReference type="SAM" id="MobiDB-lite"/>
    </source>
</evidence>
<dbReference type="EMBL" id="MRZV01000638">
    <property type="protein sequence ID" value="PIK46534.1"/>
    <property type="molecule type" value="Genomic_DNA"/>
</dbReference>
<evidence type="ECO:0000313" key="5">
    <source>
        <dbReference type="Proteomes" id="UP000230750"/>
    </source>
</evidence>
<dbReference type="SMART" id="SM00060">
    <property type="entry name" value="FN3"/>
    <property type="match status" value="3"/>
</dbReference>
<accession>A0A2G8KEV9</accession>